<feature type="compositionally biased region" description="Polar residues" evidence="1">
    <location>
        <begin position="307"/>
        <end position="322"/>
    </location>
</feature>
<protein>
    <submittedName>
        <fullName evidence="2">Uncharacterized protein</fullName>
    </submittedName>
</protein>
<proteinExistence type="predicted"/>
<dbReference type="AlphaFoldDB" id="A0A553NQW7"/>
<dbReference type="Proteomes" id="UP000318571">
    <property type="component" value="Chromosome 4"/>
</dbReference>
<feature type="region of interest" description="Disordered" evidence="1">
    <location>
        <begin position="114"/>
        <end position="135"/>
    </location>
</feature>
<dbReference type="OMA" id="QRWIRNT"/>
<name>A0A553NQW7_TIGCA</name>
<feature type="compositionally biased region" description="Polar residues" evidence="1">
    <location>
        <begin position="188"/>
        <end position="198"/>
    </location>
</feature>
<reference evidence="2 3" key="1">
    <citation type="journal article" date="2018" name="Nat. Ecol. Evol.">
        <title>Genomic signatures of mitonuclear coevolution across populations of Tigriopus californicus.</title>
        <authorList>
            <person name="Barreto F.S."/>
            <person name="Watson E.T."/>
            <person name="Lima T.G."/>
            <person name="Willett C.S."/>
            <person name="Edmands S."/>
            <person name="Li W."/>
            <person name="Burton R.S."/>
        </authorList>
    </citation>
    <scope>NUCLEOTIDE SEQUENCE [LARGE SCALE GENOMIC DNA]</scope>
    <source>
        <strain evidence="2 3">San Diego</strain>
    </source>
</reference>
<feature type="compositionally biased region" description="Polar residues" evidence="1">
    <location>
        <begin position="64"/>
        <end position="73"/>
    </location>
</feature>
<keyword evidence="3" id="KW-1185">Reference proteome</keyword>
<evidence type="ECO:0000256" key="1">
    <source>
        <dbReference type="SAM" id="MobiDB-lite"/>
    </source>
</evidence>
<feature type="region of interest" description="Disordered" evidence="1">
    <location>
        <begin position="254"/>
        <end position="329"/>
    </location>
</feature>
<comment type="caution">
    <text evidence="2">The sequence shown here is derived from an EMBL/GenBank/DDBJ whole genome shotgun (WGS) entry which is preliminary data.</text>
</comment>
<feature type="region of interest" description="Disordered" evidence="1">
    <location>
        <begin position="175"/>
        <end position="210"/>
    </location>
</feature>
<feature type="compositionally biased region" description="Basic and acidic residues" evidence="1">
    <location>
        <begin position="126"/>
        <end position="135"/>
    </location>
</feature>
<feature type="region of interest" description="Disordered" evidence="1">
    <location>
        <begin position="23"/>
        <end position="73"/>
    </location>
</feature>
<evidence type="ECO:0000313" key="2">
    <source>
        <dbReference type="EMBL" id="TRY67800.1"/>
    </source>
</evidence>
<feature type="non-terminal residue" evidence="2">
    <location>
        <position position="329"/>
    </location>
</feature>
<evidence type="ECO:0000313" key="3">
    <source>
        <dbReference type="Proteomes" id="UP000318571"/>
    </source>
</evidence>
<dbReference type="EMBL" id="VCGU01000011">
    <property type="protein sequence ID" value="TRY67800.1"/>
    <property type="molecule type" value="Genomic_DNA"/>
</dbReference>
<sequence>MSSINDPPTSQCGIVGVAAPAVSLIPSPSPSAMNLRPPALRTKLGSLSQDSRDSHGSSLGDAHSLTQSASGSTARLNPIQATINAHSAPDMEQENIDLDLPYRPLRSYLQPHDSYDSATTSPCFRGSHESVKSERLPSGALPMTVLAARPRSSGVIRQHSQPETCLHICTYHKHHHHHSPHLGHESGPTATRPHTISQAHSHGGGGAGEGIASIAADTLRINGALKQFKQLEWDPKKIKQEQKDKEQREKLLLKSLQGTDEDGRRSSHGSRSHFSSFDDKSSTPFSSLGAQLKSNPISTKLRRQRLQRAQTVGTHNTSQGSEDNSEHHL</sequence>
<feature type="compositionally biased region" description="Polar residues" evidence="1">
    <location>
        <begin position="282"/>
        <end position="298"/>
    </location>
</feature>
<gene>
    <name evidence="2" type="ORF">TCAL_15886</name>
</gene>
<accession>A0A553NQW7</accession>
<organism evidence="2 3">
    <name type="scientific">Tigriopus californicus</name>
    <name type="common">Marine copepod</name>
    <dbReference type="NCBI Taxonomy" id="6832"/>
    <lineage>
        <taxon>Eukaryota</taxon>
        <taxon>Metazoa</taxon>
        <taxon>Ecdysozoa</taxon>
        <taxon>Arthropoda</taxon>
        <taxon>Crustacea</taxon>
        <taxon>Multicrustacea</taxon>
        <taxon>Hexanauplia</taxon>
        <taxon>Copepoda</taxon>
        <taxon>Harpacticoida</taxon>
        <taxon>Harpacticidae</taxon>
        <taxon>Tigriopus</taxon>
    </lineage>
</organism>